<keyword evidence="3 5" id="KW-1133">Transmembrane helix</keyword>
<feature type="transmembrane region" description="Helical" evidence="5">
    <location>
        <begin position="98"/>
        <end position="117"/>
    </location>
</feature>
<proteinExistence type="predicted"/>
<dbReference type="EMBL" id="JAZDRP010000001">
    <property type="protein sequence ID" value="MEE2524748.1"/>
    <property type="molecule type" value="Genomic_DNA"/>
</dbReference>
<feature type="transmembrane region" description="Helical" evidence="5">
    <location>
        <begin position="124"/>
        <end position="143"/>
    </location>
</feature>
<feature type="domain" description="NnrU" evidence="6">
    <location>
        <begin position="4"/>
        <end position="182"/>
    </location>
</feature>
<keyword evidence="2 5" id="KW-0812">Transmembrane</keyword>
<keyword evidence="8" id="KW-1185">Reference proteome</keyword>
<evidence type="ECO:0000256" key="1">
    <source>
        <dbReference type="ARBA" id="ARBA00004141"/>
    </source>
</evidence>
<keyword evidence="4 5" id="KW-0472">Membrane</keyword>
<evidence type="ECO:0000313" key="7">
    <source>
        <dbReference type="EMBL" id="MEE2524748.1"/>
    </source>
</evidence>
<reference evidence="7 8" key="1">
    <citation type="submission" date="2024-01" db="EMBL/GenBank/DDBJ databases">
        <title>Hyphobacterium bacterium isolated from marine sediment.</title>
        <authorList>
            <person name="Zhao S."/>
        </authorList>
    </citation>
    <scope>NUCLEOTIDE SEQUENCE [LARGE SCALE GENOMIC DNA]</scope>
    <source>
        <strain evidence="8">HN65</strain>
    </source>
</reference>
<feature type="transmembrane region" description="Helical" evidence="5">
    <location>
        <begin position="74"/>
        <end position="92"/>
    </location>
</feature>
<comment type="caution">
    <text evidence="7">The sequence shown here is derived from an EMBL/GenBank/DDBJ whole genome shotgun (WGS) entry which is preliminary data.</text>
</comment>
<organism evidence="7 8">
    <name type="scientific">Hyphobacterium lacteum</name>
    <dbReference type="NCBI Taxonomy" id="3116575"/>
    <lineage>
        <taxon>Bacteria</taxon>
        <taxon>Pseudomonadati</taxon>
        <taxon>Pseudomonadota</taxon>
        <taxon>Alphaproteobacteria</taxon>
        <taxon>Maricaulales</taxon>
        <taxon>Maricaulaceae</taxon>
        <taxon>Hyphobacterium</taxon>
    </lineage>
</organism>
<gene>
    <name evidence="7" type="ORF">V0U79_00085</name>
</gene>
<feature type="transmembrane region" description="Helical" evidence="5">
    <location>
        <begin position="35"/>
        <end position="53"/>
    </location>
</feature>
<dbReference type="Proteomes" id="UP001354971">
    <property type="component" value="Unassembled WGS sequence"/>
</dbReference>
<accession>A0ABU7LLE6</accession>
<evidence type="ECO:0000256" key="2">
    <source>
        <dbReference type="ARBA" id="ARBA00022692"/>
    </source>
</evidence>
<comment type="subcellular location">
    <subcellularLocation>
        <location evidence="1">Membrane</location>
        <topology evidence="1">Multi-pass membrane protein</topology>
    </subcellularLocation>
</comment>
<evidence type="ECO:0000313" key="8">
    <source>
        <dbReference type="Proteomes" id="UP001354971"/>
    </source>
</evidence>
<sequence length="186" mass="20066">MIFLIIGLVLFIGIHSIRLIPGGRNAMISGFGPGGFKVLYSLISLVGFGLIIYGKIEAHPTDSLYYPPEWGRTLALFAVPAALILIVAAYTPSHIRRFVQHPMLLAVVLWSGAHLMANGERAAVYLFGAFFVWSVLTLIAAFIRGDHPPKPPEGWGGDVVAIVIGALFAALLARFHLYLFGVGIIG</sequence>
<name>A0ABU7LLE6_9PROT</name>
<evidence type="ECO:0000256" key="5">
    <source>
        <dbReference type="SAM" id="Phobius"/>
    </source>
</evidence>
<dbReference type="RefSeq" id="WP_330197416.1">
    <property type="nucleotide sequence ID" value="NZ_JAZDRP010000001.1"/>
</dbReference>
<dbReference type="Pfam" id="PF07298">
    <property type="entry name" value="NnrU"/>
    <property type="match status" value="1"/>
</dbReference>
<evidence type="ECO:0000259" key="6">
    <source>
        <dbReference type="Pfam" id="PF07298"/>
    </source>
</evidence>
<evidence type="ECO:0000256" key="4">
    <source>
        <dbReference type="ARBA" id="ARBA00023136"/>
    </source>
</evidence>
<feature type="transmembrane region" description="Helical" evidence="5">
    <location>
        <begin position="155"/>
        <end position="180"/>
    </location>
</feature>
<dbReference type="InterPro" id="IPR009915">
    <property type="entry name" value="NnrU_dom"/>
</dbReference>
<evidence type="ECO:0000256" key="3">
    <source>
        <dbReference type="ARBA" id="ARBA00022989"/>
    </source>
</evidence>
<protein>
    <submittedName>
        <fullName evidence="7">NnrU family protein</fullName>
    </submittedName>
</protein>